<accession>A0ABN1H2R2</accession>
<feature type="transmembrane region" description="Helical" evidence="6">
    <location>
        <begin position="115"/>
        <end position="137"/>
    </location>
</feature>
<evidence type="ECO:0000256" key="3">
    <source>
        <dbReference type="ARBA" id="ARBA00022692"/>
    </source>
</evidence>
<dbReference type="RefSeq" id="WP_343794364.1">
    <property type="nucleotide sequence ID" value="NZ_BAAAGA010000006.1"/>
</dbReference>
<feature type="transmembrane region" description="Helical" evidence="6">
    <location>
        <begin position="90"/>
        <end position="109"/>
    </location>
</feature>
<evidence type="ECO:0000256" key="2">
    <source>
        <dbReference type="ARBA" id="ARBA00022475"/>
    </source>
</evidence>
<dbReference type="EMBL" id="BAAAGA010000006">
    <property type="protein sequence ID" value="GAA0627437.1"/>
    <property type="molecule type" value="Genomic_DNA"/>
</dbReference>
<dbReference type="SUPFAM" id="SSF103473">
    <property type="entry name" value="MFS general substrate transporter"/>
    <property type="match status" value="1"/>
</dbReference>
<feature type="transmembrane region" description="Helical" evidence="6">
    <location>
        <begin position="373"/>
        <end position="396"/>
    </location>
</feature>
<dbReference type="Pfam" id="PF07690">
    <property type="entry name" value="MFS_1"/>
    <property type="match status" value="1"/>
</dbReference>
<protein>
    <recommendedName>
        <fullName evidence="7">Major facilitator superfamily (MFS) profile domain-containing protein</fullName>
    </recommendedName>
</protein>
<dbReference type="Gene3D" id="1.20.1250.20">
    <property type="entry name" value="MFS general substrate transporter like domains"/>
    <property type="match status" value="1"/>
</dbReference>
<dbReference type="PROSITE" id="PS50850">
    <property type="entry name" value="MFS"/>
    <property type="match status" value="1"/>
</dbReference>
<dbReference type="PANTHER" id="PTHR43124">
    <property type="entry name" value="PURINE EFFLUX PUMP PBUE"/>
    <property type="match status" value="1"/>
</dbReference>
<keyword evidence="2" id="KW-1003">Cell membrane</keyword>
<feature type="transmembrane region" description="Helical" evidence="6">
    <location>
        <begin position="309"/>
        <end position="328"/>
    </location>
</feature>
<feature type="transmembrane region" description="Helical" evidence="6">
    <location>
        <begin position="236"/>
        <end position="259"/>
    </location>
</feature>
<comment type="subcellular location">
    <subcellularLocation>
        <location evidence="1">Cell membrane</location>
        <topology evidence="1">Multi-pass membrane protein</topology>
    </subcellularLocation>
</comment>
<feature type="transmembrane region" description="Helical" evidence="6">
    <location>
        <begin position="191"/>
        <end position="209"/>
    </location>
</feature>
<name>A0ABN1H2R2_9CAUL</name>
<feature type="transmembrane region" description="Helical" evidence="6">
    <location>
        <begin position="334"/>
        <end position="361"/>
    </location>
</feature>
<comment type="caution">
    <text evidence="8">The sequence shown here is derived from an EMBL/GenBank/DDBJ whole genome shotgun (WGS) entry which is preliminary data.</text>
</comment>
<evidence type="ECO:0000259" key="7">
    <source>
        <dbReference type="PROSITE" id="PS50850"/>
    </source>
</evidence>
<feature type="transmembrane region" description="Helical" evidence="6">
    <location>
        <begin position="402"/>
        <end position="424"/>
    </location>
</feature>
<keyword evidence="3 6" id="KW-0812">Transmembrane</keyword>
<evidence type="ECO:0000256" key="4">
    <source>
        <dbReference type="ARBA" id="ARBA00022989"/>
    </source>
</evidence>
<feature type="domain" description="Major facilitator superfamily (MFS) profile" evidence="7">
    <location>
        <begin position="22"/>
        <end position="432"/>
    </location>
</feature>
<organism evidence="8 9">
    <name type="scientific">Brevundimonas kwangchunensis</name>
    <dbReference type="NCBI Taxonomy" id="322163"/>
    <lineage>
        <taxon>Bacteria</taxon>
        <taxon>Pseudomonadati</taxon>
        <taxon>Pseudomonadota</taxon>
        <taxon>Alphaproteobacteria</taxon>
        <taxon>Caulobacterales</taxon>
        <taxon>Caulobacteraceae</taxon>
        <taxon>Brevundimonas</taxon>
    </lineage>
</organism>
<evidence type="ECO:0000256" key="1">
    <source>
        <dbReference type="ARBA" id="ARBA00004651"/>
    </source>
</evidence>
<sequence>MTTASIEEPPQPPVLFRKTKWSVVWLLTMTLFSALTVGGLLAPIQEAVKADLGINDFQLAMIVGTATAIPAAILSLPIAWMVDHYTRVKLLIVLATLWALGTIGTAFAQDFYGLFAARLVAGVGAATAFPVLVSLLADVCMPERRGRAMLLVSIGAWAGAAAAFAIGGTLYGWLEANPSAFVAGMAPWRESHLLVGIGAAVLVLPLFLIREPVRHEVKEANPGFVQSLKTFWGRRYFLGSLYVGNFAGSLAEGAAALWIGSVLVRQYNQSPGEFGGWVGLVILGGGIVGSIIGGLTVDASQKLKMRGAILLPAVIATALSIPASAYPIMPNVTLFAWVLFALLTGGAVVNLVNSAAIAVLLPNEERATSLAALAIIGKFVGGPVTAAIIAWMAFLFEGPTGLGLTLTWLGVVTGFISLIGYWAAMRFAPQPAAEVTGEAEPVS</sequence>
<evidence type="ECO:0000256" key="5">
    <source>
        <dbReference type="ARBA" id="ARBA00023136"/>
    </source>
</evidence>
<feature type="transmembrane region" description="Helical" evidence="6">
    <location>
        <begin position="274"/>
        <end position="297"/>
    </location>
</feature>
<dbReference type="InterPro" id="IPR020846">
    <property type="entry name" value="MFS_dom"/>
</dbReference>
<feature type="transmembrane region" description="Helical" evidence="6">
    <location>
        <begin position="23"/>
        <end position="45"/>
    </location>
</feature>
<dbReference type="InterPro" id="IPR050189">
    <property type="entry name" value="MFS_Efflux_Transporters"/>
</dbReference>
<proteinExistence type="predicted"/>
<reference evidence="8 9" key="1">
    <citation type="journal article" date="2019" name="Int. J. Syst. Evol. Microbiol.">
        <title>The Global Catalogue of Microorganisms (GCM) 10K type strain sequencing project: providing services to taxonomists for standard genome sequencing and annotation.</title>
        <authorList>
            <consortium name="The Broad Institute Genomics Platform"/>
            <consortium name="The Broad Institute Genome Sequencing Center for Infectious Disease"/>
            <person name="Wu L."/>
            <person name="Ma J."/>
        </authorList>
    </citation>
    <scope>NUCLEOTIDE SEQUENCE [LARGE SCALE GENOMIC DNA]</scope>
    <source>
        <strain evidence="8 9">JCM 12928</strain>
    </source>
</reference>
<keyword evidence="9" id="KW-1185">Reference proteome</keyword>
<dbReference type="InterPro" id="IPR011701">
    <property type="entry name" value="MFS"/>
</dbReference>
<keyword evidence="4 6" id="KW-1133">Transmembrane helix</keyword>
<keyword evidence="5 6" id="KW-0472">Membrane</keyword>
<feature type="transmembrane region" description="Helical" evidence="6">
    <location>
        <begin position="57"/>
        <end position="78"/>
    </location>
</feature>
<feature type="transmembrane region" description="Helical" evidence="6">
    <location>
        <begin position="149"/>
        <end position="171"/>
    </location>
</feature>
<evidence type="ECO:0000313" key="8">
    <source>
        <dbReference type="EMBL" id="GAA0627437.1"/>
    </source>
</evidence>
<gene>
    <name evidence="8" type="ORF">GCM10009422_25510</name>
</gene>
<dbReference type="PANTHER" id="PTHR43124:SF3">
    <property type="entry name" value="CHLORAMPHENICOL EFFLUX PUMP RV0191"/>
    <property type="match status" value="1"/>
</dbReference>
<dbReference type="Proteomes" id="UP001501352">
    <property type="component" value="Unassembled WGS sequence"/>
</dbReference>
<evidence type="ECO:0000256" key="6">
    <source>
        <dbReference type="SAM" id="Phobius"/>
    </source>
</evidence>
<dbReference type="InterPro" id="IPR036259">
    <property type="entry name" value="MFS_trans_sf"/>
</dbReference>
<evidence type="ECO:0000313" key="9">
    <source>
        <dbReference type="Proteomes" id="UP001501352"/>
    </source>
</evidence>